<name>K2JV68_9PROT</name>
<reference evidence="1 2" key="1">
    <citation type="journal article" date="2012" name="J. Bacteriol.">
        <title>Genome Sequence of Oceanibaculum indicum Type Strain P24.</title>
        <authorList>
            <person name="Lai Q."/>
            <person name="Shao Z."/>
        </authorList>
    </citation>
    <scope>NUCLEOTIDE SEQUENCE [LARGE SCALE GENOMIC DNA]</scope>
    <source>
        <strain evidence="1 2">P24</strain>
    </source>
</reference>
<accession>K2JV68</accession>
<dbReference type="Proteomes" id="UP000006746">
    <property type="component" value="Unassembled WGS sequence"/>
</dbReference>
<dbReference type="STRING" id="1207063.P24_02841"/>
<proteinExistence type="predicted"/>
<evidence type="ECO:0000313" key="1">
    <source>
        <dbReference type="EMBL" id="EKE78462.1"/>
    </source>
</evidence>
<keyword evidence="2" id="KW-1185">Reference proteome</keyword>
<dbReference type="AlphaFoldDB" id="K2JV68"/>
<sequence length="110" mass="11508">MDTSPLGMRVQLGSKSWGRVVSYRLLENARLLTYCQPEGASEGQASVPVLVTIRPDGVAQASPPVDVASAILTAHRVAGGLDTRQPVNAQLQQLAIAVIAMSDQLRGGAS</sequence>
<organism evidence="1 2">
    <name type="scientific">Oceanibaculum indicum P24</name>
    <dbReference type="NCBI Taxonomy" id="1207063"/>
    <lineage>
        <taxon>Bacteria</taxon>
        <taxon>Pseudomonadati</taxon>
        <taxon>Pseudomonadota</taxon>
        <taxon>Alphaproteobacteria</taxon>
        <taxon>Rhodospirillales</taxon>
        <taxon>Oceanibaculaceae</taxon>
        <taxon>Oceanibaculum</taxon>
    </lineage>
</organism>
<evidence type="ECO:0000313" key="2">
    <source>
        <dbReference type="Proteomes" id="UP000006746"/>
    </source>
</evidence>
<gene>
    <name evidence="1" type="ORF">P24_02841</name>
</gene>
<protein>
    <submittedName>
        <fullName evidence="1">Uncharacterized protein</fullName>
    </submittedName>
</protein>
<comment type="caution">
    <text evidence="1">The sequence shown here is derived from an EMBL/GenBank/DDBJ whole genome shotgun (WGS) entry which is preliminary data.</text>
</comment>
<dbReference type="EMBL" id="AMRL01000002">
    <property type="protein sequence ID" value="EKE78462.1"/>
    <property type="molecule type" value="Genomic_DNA"/>
</dbReference>